<proteinExistence type="predicted"/>
<dbReference type="PANTHER" id="PTHR31904">
    <property type="entry name" value="BYPASS OF STOP CODON PROTEIN 5-RELATED"/>
    <property type="match status" value="1"/>
</dbReference>
<evidence type="ECO:0000313" key="1">
    <source>
        <dbReference type="EMBL" id="KAL0635888.1"/>
    </source>
</evidence>
<dbReference type="InterPro" id="IPR039634">
    <property type="entry name" value="Bul1-like"/>
</dbReference>
<comment type="caution">
    <text evidence="1">The sequence shown here is derived from an EMBL/GenBank/DDBJ whole genome shotgun (WGS) entry which is preliminary data.</text>
</comment>
<keyword evidence="2" id="KW-1185">Reference proteome</keyword>
<name>A0ABR3GJ77_9PEZI</name>
<dbReference type="EMBL" id="JBBBZM010000060">
    <property type="protein sequence ID" value="KAL0635888.1"/>
    <property type="molecule type" value="Genomic_DNA"/>
</dbReference>
<dbReference type="PANTHER" id="PTHR31904:SF1">
    <property type="entry name" value="BYPASS OF STOP CODON PROTEIN 5-RELATED"/>
    <property type="match status" value="1"/>
</dbReference>
<accession>A0ABR3GJ77</accession>
<dbReference type="Proteomes" id="UP001447188">
    <property type="component" value="Unassembled WGS sequence"/>
</dbReference>
<protein>
    <recommendedName>
        <fullName evidence="3">Arrestin-like N-terminal domain-containing protein</fullName>
    </recommendedName>
</protein>
<organism evidence="1 2">
    <name type="scientific">Discina gigas</name>
    <dbReference type="NCBI Taxonomy" id="1032678"/>
    <lineage>
        <taxon>Eukaryota</taxon>
        <taxon>Fungi</taxon>
        <taxon>Dikarya</taxon>
        <taxon>Ascomycota</taxon>
        <taxon>Pezizomycotina</taxon>
        <taxon>Pezizomycetes</taxon>
        <taxon>Pezizales</taxon>
        <taxon>Discinaceae</taxon>
        <taxon>Discina</taxon>
    </lineage>
</organism>
<evidence type="ECO:0008006" key="3">
    <source>
        <dbReference type="Google" id="ProtNLM"/>
    </source>
</evidence>
<evidence type="ECO:0000313" key="2">
    <source>
        <dbReference type="Proteomes" id="UP001447188"/>
    </source>
</evidence>
<sequence>MNQPLDESMLPIPRIAEKGKKYTFPFTFVIPERLLDSSCTHRVKNDTVREAHLQLPPSAGDPYFAGEGGCLINDFFPDMARISYCIRAKILRRRGSDDRSITLADSSRKIRITPNVEESPPVHAEDHPGDYVLRVEKNIKRGIFRGRLGRLTVEAEQPKDLGLPPCPASTLVPISLWFVVSDEPFEPPKLGTLKAKLRISTFFSNSAINYIPRPSSHTNDALLGHYGVSLLLSSRCMAGVKWIKQSSLGPTTYNATLLVPITIPKCKELVPSFATCLISRSYMLDLSIAVQASIHPHPSVSLKIPLQVSRPSRSTPSIPVAIAGNGNVDEIFTPRPVPISDQNIPGLPGYSILTGTV</sequence>
<reference evidence="1 2" key="1">
    <citation type="submission" date="2024-02" db="EMBL/GenBank/DDBJ databases">
        <title>Discinaceae phylogenomics.</title>
        <authorList>
            <person name="Dirks A.C."/>
            <person name="James T.Y."/>
        </authorList>
    </citation>
    <scope>NUCLEOTIDE SEQUENCE [LARGE SCALE GENOMIC DNA]</scope>
    <source>
        <strain evidence="1 2">ACD0624</strain>
    </source>
</reference>
<gene>
    <name evidence="1" type="ORF">Q9L58_005131</name>
</gene>